<dbReference type="AlphaFoldDB" id="A0A6L2MD93"/>
<feature type="domain" description="Integrase catalytic" evidence="3">
    <location>
        <begin position="38"/>
        <end position="151"/>
    </location>
</feature>
<dbReference type="Pfam" id="PF00665">
    <property type="entry name" value="rve"/>
    <property type="match status" value="1"/>
</dbReference>
<organism evidence="4">
    <name type="scientific">Tanacetum cinerariifolium</name>
    <name type="common">Dalmatian daisy</name>
    <name type="synonym">Chrysanthemum cinerariifolium</name>
    <dbReference type="NCBI Taxonomy" id="118510"/>
    <lineage>
        <taxon>Eukaryota</taxon>
        <taxon>Viridiplantae</taxon>
        <taxon>Streptophyta</taxon>
        <taxon>Embryophyta</taxon>
        <taxon>Tracheophyta</taxon>
        <taxon>Spermatophyta</taxon>
        <taxon>Magnoliopsida</taxon>
        <taxon>eudicotyledons</taxon>
        <taxon>Gunneridae</taxon>
        <taxon>Pentapetalae</taxon>
        <taxon>asterids</taxon>
        <taxon>campanulids</taxon>
        <taxon>Asterales</taxon>
        <taxon>Asteraceae</taxon>
        <taxon>Asteroideae</taxon>
        <taxon>Anthemideae</taxon>
        <taxon>Anthemidinae</taxon>
        <taxon>Tanacetum</taxon>
    </lineage>
</organism>
<dbReference type="PROSITE" id="PS50994">
    <property type="entry name" value="INTEGRASE"/>
    <property type="match status" value="1"/>
</dbReference>
<protein>
    <submittedName>
        <fullName evidence="4">Retrovirus-related Pol polyprotein from transposon TNT 1-94</fullName>
    </submittedName>
</protein>
<dbReference type="InterPro" id="IPR036397">
    <property type="entry name" value="RNaseH_sf"/>
</dbReference>
<dbReference type="SUPFAM" id="SSF56672">
    <property type="entry name" value="DNA/RNA polymerases"/>
    <property type="match status" value="1"/>
</dbReference>
<dbReference type="Pfam" id="PF07727">
    <property type="entry name" value="RVT_2"/>
    <property type="match status" value="1"/>
</dbReference>
<gene>
    <name evidence="4" type="ORF">Tci_043951</name>
</gene>
<evidence type="ECO:0000313" key="4">
    <source>
        <dbReference type="EMBL" id="GEU71973.1"/>
    </source>
</evidence>
<dbReference type="EMBL" id="BKCJ010006404">
    <property type="protein sequence ID" value="GEU71973.1"/>
    <property type="molecule type" value="Genomic_DNA"/>
</dbReference>
<dbReference type="GO" id="GO:0003676">
    <property type="term" value="F:nucleic acid binding"/>
    <property type="evidence" value="ECO:0007669"/>
    <property type="project" value="InterPro"/>
</dbReference>
<evidence type="ECO:0000256" key="2">
    <source>
        <dbReference type="ARBA" id="ARBA00022801"/>
    </source>
</evidence>
<dbReference type="InterPro" id="IPR001584">
    <property type="entry name" value="Integrase_cat-core"/>
</dbReference>
<dbReference type="InterPro" id="IPR013103">
    <property type="entry name" value="RVT_2"/>
</dbReference>
<dbReference type="GO" id="GO:0015074">
    <property type="term" value="P:DNA integration"/>
    <property type="evidence" value="ECO:0007669"/>
    <property type="project" value="InterPro"/>
</dbReference>
<dbReference type="InterPro" id="IPR012337">
    <property type="entry name" value="RNaseH-like_sf"/>
</dbReference>
<proteinExistence type="predicted"/>
<dbReference type="PANTHER" id="PTHR42648">
    <property type="entry name" value="TRANSPOSASE, PUTATIVE-RELATED"/>
    <property type="match status" value="1"/>
</dbReference>
<dbReference type="CDD" id="cd09272">
    <property type="entry name" value="RNase_HI_RT_Ty1"/>
    <property type="match status" value="1"/>
</dbReference>
<keyword evidence="1" id="KW-0479">Metal-binding</keyword>
<dbReference type="Gene3D" id="3.30.420.10">
    <property type="entry name" value="Ribonuclease H-like superfamily/Ribonuclease H"/>
    <property type="match status" value="1"/>
</dbReference>
<reference evidence="4" key="1">
    <citation type="journal article" date="2019" name="Sci. Rep.">
        <title>Draft genome of Tanacetum cinerariifolium, the natural source of mosquito coil.</title>
        <authorList>
            <person name="Yamashiro T."/>
            <person name="Shiraishi A."/>
            <person name="Satake H."/>
            <person name="Nakayama K."/>
        </authorList>
    </citation>
    <scope>NUCLEOTIDE SEQUENCE</scope>
</reference>
<name>A0A6L2MD93_TANCI</name>
<dbReference type="InterPro" id="IPR043502">
    <property type="entry name" value="DNA/RNA_pol_sf"/>
</dbReference>
<comment type="caution">
    <text evidence="4">The sequence shown here is derived from an EMBL/GenBank/DDBJ whole genome shotgun (WGS) entry which is preliminary data.</text>
</comment>
<dbReference type="InterPro" id="IPR039537">
    <property type="entry name" value="Retrotran_Ty1/copia-like"/>
</dbReference>
<dbReference type="GO" id="GO:0016787">
    <property type="term" value="F:hydrolase activity"/>
    <property type="evidence" value="ECO:0007669"/>
    <property type="project" value="UniProtKB-KW"/>
</dbReference>
<keyword evidence="2" id="KW-0378">Hydrolase</keyword>
<accession>A0A6L2MD93</accession>
<evidence type="ECO:0000256" key="1">
    <source>
        <dbReference type="ARBA" id="ARBA00022723"/>
    </source>
</evidence>
<sequence>MTLLKTISSLVFQNSNIIKNIFNPPVSKVKSKKATHPQKPVPNSKQRLHLLHMDLCGLIRVESINGKRYILVIVDDYSHYTWVHFLISKDKAPEKIKTFLKKITVLLQALIIIVRTDNDTEFKNQALKEYFDSVGISHQKYSVKNPQQNGAEAIATACYTQNRSIIHRRFDKTPYELINGRKLDISFLHVFKVPVIPRMIMKILGSCSKNHSCCSSTSCSSDSNASTTSADTAPILINSSSQATIIPNTSQDIDQLKPEQQHVQQKDDQAQIETEAIADNVSNAMLDKNTLDVWVLVSVPYNIKPLTLKWLFKNKLDEENTVIRNKTRLVVRGYCQDEDIDFEESFTPVARMEAIRIFLAYAAHKSFIVFQMDVKTAFFHGTIKEDVYVCQPESFIDDDHPSHVYKLNKAIYGLKQAPRAWYDELLKFLLQNRFSKGTINPTLIIRRFDDDILVIHVFLDDIIFGSTNPRGTVNMGLWYTKDSGFELTGFLDADYVECRDTFKSTFGGTQFLGEKLVSWSLKKQDYTVLSAAKAKYVSLSTFCAQVIWMWTQLTDYGFYFNKIPVYYESKSTIAISRNLVQHSRT</sequence>
<dbReference type="PANTHER" id="PTHR42648:SF18">
    <property type="entry name" value="RETROTRANSPOSON, UNCLASSIFIED-LIKE PROTEIN"/>
    <property type="match status" value="1"/>
</dbReference>
<evidence type="ECO:0000259" key="3">
    <source>
        <dbReference type="PROSITE" id="PS50994"/>
    </source>
</evidence>
<dbReference type="GO" id="GO:0046872">
    <property type="term" value="F:metal ion binding"/>
    <property type="evidence" value="ECO:0007669"/>
    <property type="project" value="UniProtKB-KW"/>
</dbReference>
<dbReference type="SUPFAM" id="SSF53098">
    <property type="entry name" value="Ribonuclease H-like"/>
    <property type="match status" value="1"/>
</dbReference>